<dbReference type="InterPro" id="IPR002197">
    <property type="entry name" value="HTH_Fis"/>
</dbReference>
<keyword evidence="2" id="KW-0067">ATP-binding</keyword>
<evidence type="ECO:0000256" key="5">
    <source>
        <dbReference type="ARBA" id="ARBA00023163"/>
    </source>
</evidence>
<dbReference type="GO" id="GO:0043565">
    <property type="term" value="F:sequence-specific DNA binding"/>
    <property type="evidence" value="ECO:0007669"/>
    <property type="project" value="InterPro"/>
</dbReference>
<dbReference type="PRINTS" id="PR01590">
    <property type="entry name" value="HTHFIS"/>
</dbReference>
<evidence type="ECO:0000259" key="6">
    <source>
        <dbReference type="PROSITE" id="PS50045"/>
    </source>
</evidence>
<feature type="domain" description="Sigma-54 factor interaction" evidence="6">
    <location>
        <begin position="18"/>
        <end position="247"/>
    </location>
</feature>
<dbReference type="InterPro" id="IPR002078">
    <property type="entry name" value="Sigma_54_int"/>
</dbReference>
<gene>
    <name evidence="7" type="ORF">MNODULE_13165</name>
</gene>
<dbReference type="EMBL" id="VTOW01000002">
    <property type="protein sequence ID" value="NKE71690.1"/>
    <property type="molecule type" value="Genomic_DNA"/>
</dbReference>
<protein>
    <submittedName>
        <fullName evidence="7">Sigma-54-dependent Fis family transcriptional regulator</fullName>
    </submittedName>
</protein>
<evidence type="ECO:0000256" key="4">
    <source>
        <dbReference type="ARBA" id="ARBA00023125"/>
    </source>
</evidence>
<evidence type="ECO:0000256" key="1">
    <source>
        <dbReference type="ARBA" id="ARBA00022741"/>
    </source>
</evidence>
<dbReference type="SUPFAM" id="SSF46689">
    <property type="entry name" value="Homeodomain-like"/>
    <property type="match status" value="1"/>
</dbReference>
<dbReference type="InterPro" id="IPR009057">
    <property type="entry name" value="Homeodomain-like_sf"/>
</dbReference>
<dbReference type="InterPro" id="IPR025662">
    <property type="entry name" value="Sigma_54_int_dom_ATP-bd_1"/>
</dbReference>
<dbReference type="PROSITE" id="PS50045">
    <property type="entry name" value="SIGMA54_INTERACT_4"/>
    <property type="match status" value="1"/>
</dbReference>
<dbReference type="GO" id="GO:0005524">
    <property type="term" value="F:ATP binding"/>
    <property type="evidence" value="ECO:0007669"/>
    <property type="project" value="UniProtKB-KW"/>
</dbReference>
<dbReference type="Pfam" id="PF25601">
    <property type="entry name" value="AAA_lid_14"/>
    <property type="match status" value="1"/>
</dbReference>
<dbReference type="AlphaFoldDB" id="A0A7X6DQW0"/>
<reference evidence="7 8" key="1">
    <citation type="journal article" date="2020" name="Nature">
        <title>Bacterial chemolithoautotrophy via manganese oxidation.</title>
        <authorList>
            <person name="Yu H."/>
            <person name="Leadbetter J.R."/>
        </authorList>
    </citation>
    <scope>NUCLEOTIDE SEQUENCE [LARGE SCALE GENOMIC DNA]</scope>
    <source>
        <strain evidence="7 8">Mn-1</strain>
    </source>
</reference>
<keyword evidence="3" id="KW-0805">Transcription regulation</keyword>
<evidence type="ECO:0000256" key="3">
    <source>
        <dbReference type="ARBA" id="ARBA00023015"/>
    </source>
</evidence>
<dbReference type="GO" id="GO:0006355">
    <property type="term" value="P:regulation of DNA-templated transcription"/>
    <property type="evidence" value="ECO:0007669"/>
    <property type="project" value="InterPro"/>
</dbReference>
<dbReference type="Gene3D" id="3.40.50.300">
    <property type="entry name" value="P-loop containing nucleotide triphosphate hydrolases"/>
    <property type="match status" value="1"/>
</dbReference>
<name>A0A7X6DQW0_9BACT</name>
<dbReference type="CDD" id="cd00009">
    <property type="entry name" value="AAA"/>
    <property type="match status" value="1"/>
</dbReference>
<dbReference type="InterPro" id="IPR025943">
    <property type="entry name" value="Sigma_54_int_dom_ATP-bd_2"/>
</dbReference>
<dbReference type="Gene3D" id="1.10.10.60">
    <property type="entry name" value="Homeodomain-like"/>
    <property type="match status" value="1"/>
</dbReference>
<evidence type="ECO:0000313" key="8">
    <source>
        <dbReference type="Proteomes" id="UP000534783"/>
    </source>
</evidence>
<dbReference type="SUPFAM" id="SSF52540">
    <property type="entry name" value="P-loop containing nucleoside triphosphate hydrolases"/>
    <property type="match status" value="1"/>
</dbReference>
<dbReference type="InterPro" id="IPR058031">
    <property type="entry name" value="AAA_lid_NorR"/>
</dbReference>
<proteinExistence type="predicted"/>
<dbReference type="PROSITE" id="PS00675">
    <property type="entry name" value="SIGMA54_INTERACT_1"/>
    <property type="match status" value="1"/>
</dbReference>
<keyword evidence="5" id="KW-0804">Transcription</keyword>
<evidence type="ECO:0000313" key="7">
    <source>
        <dbReference type="EMBL" id="NKE71690.1"/>
    </source>
</evidence>
<dbReference type="FunFam" id="3.40.50.300:FF:000006">
    <property type="entry name" value="DNA-binding transcriptional regulator NtrC"/>
    <property type="match status" value="1"/>
</dbReference>
<keyword evidence="4" id="KW-0238">DNA-binding</keyword>
<dbReference type="SMART" id="SM00382">
    <property type="entry name" value="AAA"/>
    <property type="match status" value="1"/>
</dbReference>
<dbReference type="RefSeq" id="WP_168060556.1">
    <property type="nucleotide sequence ID" value="NZ_VTOW01000002.1"/>
</dbReference>
<evidence type="ECO:0000256" key="2">
    <source>
        <dbReference type="ARBA" id="ARBA00022840"/>
    </source>
</evidence>
<sequence>MIEEKNDRMEGAFSMKEIIGKSEPMMEVFKMIRLAAETDLSVMVIGESGTGKELVARAIHNASVRRKGPFIPVNIGALTPDLVSNELFGHERGAFTGAHAQASGAFERADGGTLFLDEIGTMDQKTQVTLLRAIEDKAFYRVGGKDLIHVDVRILCATNEDLQAAVQKETFRKDLYFRLEGFIIRLPSLQERKEDIPLLAREFLHEYNEKYKKSITEFSTEALDLFVNYPWPGNVRELKNVIQRAVLLTPRNVIIPEYLPRRFQLKSVPNNKIVFDVGTSLGDAEKTLIIRTLKDRKGNKTATAKILGISRRSLYNKIQQLNIKV</sequence>
<keyword evidence="1" id="KW-0547">Nucleotide-binding</keyword>
<dbReference type="Proteomes" id="UP000534783">
    <property type="component" value="Unassembled WGS sequence"/>
</dbReference>
<dbReference type="PANTHER" id="PTHR32071">
    <property type="entry name" value="TRANSCRIPTIONAL REGULATORY PROTEIN"/>
    <property type="match status" value="1"/>
</dbReference>
<dbReference type="InterPro" id="IPR027417">
    <property type="entry name" value="P-loop_NTPase"/>
</dbReference>
<keyword evidence="8" id="KW-1185">Reference proteome</keyword>
<dbReference type="PROSITE" id="PS00688">
    <property type="entry name" value="SIGMA54_INTERACT_3"/>
    <property type="match status" value="1"/>
</dbReference>
<dbReference type="Pfam" id="PF00158">
    <property type="entry name" value="Sigma54_activat"/>
    <property type="match status" value="1"/>
</dbReference>
<accession>A0A7X6DQW0</accession>
<dbReference type="InterPro" id="IPR003593">
    <property type="entry name" value="AAA+_ATPase"/>
</dbReference>
<comment type="caution">
    <text evidence="7">The sequence shown here is derived from an EMBL/GenBank/DDBJ whole genome shotgun (WGS) entry which is preliminary data.</text>
</comment>
<dbReference type="PROSITE" id="PS00676">
    <property type="entry name" value="SIGMA54_INTERACT_2"/>
    <property type="match status" value="1"/>
</dbReference>
<dbReference type="InterPro" id="IPR025944">
    <property type="entry name" value="Sigma_54_int_dom_CS"/>
</dbReference>
<dbReference type="Gene3D" id="1.10.8.60">
    <property type="match status" value="1"/>
</dbReference>
<organism evidence="7 8">
    <name type="scientific">Candidatus Manganitrophus noduliformans</name>
    <dbReference type="NCBI Taxonomy" id="2606439"/>
    <lineage>
        <taxon>Bacteria</taxon>
        <taxon>Pseudomonadati</taxon>
        <taxon>Nitrospirota</taxon>
        <taxon>Nitrospiria</taxon>
        <taxon>Candidatus Troglogloeales</taxon>
        <taxon>Candidatus Manganitrophaceae</taxon>
        <taxon>Candidatus Manganitrophus</taxon>
    </lineage>
</organism>
<dbReference type="Pfam" id="PF02954">
    <property type="entry name" value="HTH_8"/>
    <property type="match status" value="1"/>
</dbReference>